<dbReference type="InterPro" id="IPR036259">
    <property type="entry name" value="MFS_trans_sf"/>
</dbReference>
<feature type="transmembrane region" description="Helical" evidence="7">
    <location>
        <begin position="257"/>
        <end position="278"/>
    </location>
</feature>
<feature type="transmembrane region" description="Helical" evidence="7">
    <location>
        <begin position="102"/>
        <end position="128"/>
    </location>
</feature>
<proteinExistence type="predicted"/>
<dbReference type="Gene3D" id="1.20.1250.20">
    <property type="entry name" value="MFS general substrate transporter like domains"/>
    <property type="match status" value="1"/>
</dbReference>
<feature type="transmembrane region" description="Helical" evidence="7">
    <location>
        <begin position="285"/>
        <end position="303"/>
    </location>
</feature>
<keyword evidence="4 7" id="KW-1133">Transmembrane helix</keyword>
<evidence type="ECO:0000313" key="9">
    <source>
        <dbReference type="EMBL" id="GGO47945.1"/>
    </source>
</evidence>
<protein>
    <submittedName>
        <fullName evidence="9">MFS transporter</fullName>
    </submittedName>
</protein>
<dbReference type="EMBL" id="BMNG01000009">
    <property type="protein sequence ID" value="GGO47945.1"/>
    <property type="molecule type" value="Genomic_DNA"/>
</dbReference>
<comment type="caution">
    <text evidence="9">The sequence shown here is derived from an EMBL/GenBank/DDBJ whole genome shotgun (WGS) entry which is preliminary data.</text>
</comment>
<dbReference type="InterPro" id="IPR011701">
    <property type="entry name" value="MFS"/>
</dbReference>
<evidence type="ECO:0000256" key="5">
    <source>
        <dbReference type="ARBA" id="ARBA00023136"/>
    </source>
</evidence>
<evidence type="ECO:0000256" key="3">
    <source>
        <dbReference type="ARBA" id="ARBA00022692"/>
    </source>
</evidence>
<evidence type="ECO:0000313" key="10">
    <source>
        <dbReference type="Proteomes" id="UP000656881"/>
    </source>
</evidence>
<dbReference type="Pfam" id="PF07690">
    <property type="entry name" value="MFS_1"/>
    <property type="match status" value="1"/>
</dbReference>
<dbReference type="PROSITE" id="PS50850">
    <property type="entry name" value="MFS"/>
    <property type="match status" value="1"/>
</dbReference>
<keyword evidence="5 7" id="KW-0472">Membrane</keyword>
<feature type="domain" description="Major facilitator superfamily (MFS) profile" evidence="8">
    <location>
        <begin position="13"/>
        <end position="396"/>
    </location>
</feature>
<feature type="transmembrane region" description="Helical" evidence="7">
    <location>
        <begin position="171"/>
        <end position="190"/>
    </location>
</feature>
<gene>
    <name evidence="9" type="ORF">GCM10012286_42410</name>
</gene>
<keyword evidence="2" id="KW-1003">Cell membrane</keyword>
<accession>A0ABQ2M6V1</accession>
<feature type="transmembrane region" description="Helical" evidence="7">
    <location>
        <begin position="78"/>
        <end position="96"/>
    </location>
</feature>
<comment type="subcellular location">
    <subcellularLocation>
        <location evidence="1">Cell membrane</location>
        <topology evidence="1">Multi-pass membrane protein</topology>
    </subcellularLocation>
</comment>
<name>A0ABQ2M6V1_9ACTN</name>
<keyword evidence="3 7" id="KW-0812">Transmembrane</keyword>
<feature type="transmembrane region" description="Helical" evidence="7">
    <location>
        <begin position="372"/>
        <end position="391"/>
    </location>
</feature>
<dbReference type="PANTHER" id="PTHR23513:SF6">
    <property type="entry name" value="MAJOR FACILITATOR SUPERFAMILY ASSOCIATED DOMAIN-CONTAINING PROTEIN"/>
    <property type="match status" value="1"/>
</dbReference>
<feature type="region of interest" description="Disordered" evidence="6">
    <location>
        <begin position="394"/>
        <end position="445"/>
    </location>
</feature>
<evidence type="ECO:0000256" key="6">
    <source>
        <dbReference type="SAM" id="MobiDB-lite"/>
    </source>
</evidence>
<evidence type="ECO:0000259" key="8">
    <source>
        <dbReference type="PROSITE" id="PS50850"/>
    </source>
</evidence>
<feature type="compositionally biased region" description="Polar residues" evidence="6">
    <location>
        <begin position="436"/>
        <end position="445"/>
    </location>
</feature>
<feature type="transmembrane region" description="Helical" evidence="7">
    <location>
        <begin position="149"/>
        <end position="165"/>
    </location>
</feature>
<feature type="transmembrane region" description="Helical" evidence="7">
    <location>
        <begin position="47"/>
        <end position="66"/>
    </location>
</feature>
<feature type="transmembrane region" description="Helical" evidence="7">
    <location>
        <begin position="219"/>
        <end position="245"/>
    </location>
</feature>
<feature type="transmembrane region" description="Helical" evidence="7">
    <location>
        <begin position="14"/>
        <end position="35"/>
    </location>
</feature>
<dbReference type="InterPro" id="IPR020846">
    <property type="entry name" value="MFS_dom"/>
</dbReference>
<dbReference type="PANTHER" id="PTHR23513">
    <property type="entry name" value="INTEGRAL MEMBRANE EFFLUX PROTEIN-RELATED"/>
    <property type="match status" value="1"/>
</dbReference>
<sequence>MSWGVGRVLRDRNAAFYIGGVVVSGFGSSAMALAGGVWAKSLTGSDSLAALTTFCVWAPMLLGPLIGTIADRVRSKPLLIWSNLSMAALLPALVLVDSEDRIWLLFAVLIVYGITIVLMDAAEAVLVAAAVPEELRGDFNGLRLTANEGMKLLAPLLGAGLFIQFGGQSVALLNAVTFALAAAAFTLLRVSEPRPARADRQPWTAQVSEGVRFLRTHPVLWRLVVAGAVTMGMAGVNGAALYAIVDSGLHRAPAFAGMLYTVQGAGSVLSGLFAGALLRRMPERVFTAAGILLFAVGVALRAVPSTPVVLVASAMIGAGLPCVLIAAMTAVQRETPGELMGRVAATANTLLLAPNPVFLALGAGLLPFVDHRVLIVTAGVVAAGSGVVLLGGGARKRGAPTEGEADVEAGEAEAEAEAGETAEADTEAGGTGTERTPGSPSTTAK</sequence>
<feature type="transmembrane region" description="Helical" evidence="7">
    <location>
        <begin position="343"/>
        <end position="366"/>
    </location>
</feature>
<dbReference type="CDD" id="cd06173">
    <property type="entry name" value="MFS_MefA_like"/>
    <property type="match status" value="1"/>
</dbReference>
<evidence type="ECO:0000256" key="7">
    <source>
        <dbReference type="SAM" id="Phobius"/>
    </source>
</evidence>
<feature type="transmembrane region" description="Helical" evidence="7">
    <location>
        <begin position="309"/>
        <end position="331"/>
    </location>
</feature>
<organism evidence="9 10">
    <name type="scientific">Streptomyces lasiicapitis</name>
    <dbReference type="NCBI Taxonomy" id="1923961"/>
    <lineage>
        <taxon>Bacteria</taxon>
        <taxon>Bacillati</taxon>
        <taxon>Actinomycetota</taxon>
        <taxon>Actinomycetes</taxon>
        <taxon>Kitasatosporales</taxon>
        <taxon>Streptomycetaceae</taxon>
        <taxon>Streptomyces</taxon>
    </lineage>
</organism>
<dbReference type="SUPFAM" id="SSF103473">
    <property type="entry name" value="MFS general substrate transporter"/>
    <property type="match status" value="1"/>
</dbReference>
<keyword evidence="10" id="KW-1185">Reference proteome</keyword>
<dbReference type="RefSeq" id="WP_189175184.1">
    <property type="nucleotide sequence ID" value="NZ_BMNG01000009.1"/>
</dbReference>
<evidence type="ECO:0000256" key="4">
    <source>
        <dbReference type="ARBA" id="ARBA00022989"/>
    </source>
</evidence>
<feature type="compositionally biased region" description="Acidic residues" evidence="6">
    <location>
        <begin position="403"/>
        <end position="426"/>
    </location>
</feature>
<evidence type="ECO:0000256" key="2">
    <source>
        <dbReference type="ARBA" id="ARBA00022475"/>
    </source>
</evidence>
<evidence type="ECO:0000256" key="1">
    <source>
        <dbReference type="ARBA" id="ARBA00004651"/>
    </source>
</evidence>
<reference evidence="10" key="1">
    <citation type="journal article" date="2019" name="Int. J. Syst. Evol. Microbiol.">
        <title>The Global Catalogue of Microorganisms (GCM) 10K type strain sequencing project: providing services to taxonomists for standard genome sequencing and annotation.</title>
        <authorList>
            <consortium name="The Broad Institute Genomics Platform"/>
            <consortium name="The Broad Institute Genome Sequencing Center for Infectious Disease"/>
            <person name="Wu L."/>
            <person name="Ma J."/>
        </authorList>
    </citation>
    <scope>NUCLEOTIDE SEQUENCE [LARGE SCALE GENOMIC DNA]</scope>
    <source>
        <strain evidence="10">CGMCC 4.7349</strain>
    </source>
</reference>
<dbReference type="Proteomes" id="UP000656881">
    <property type="component" value="Unassembled WGS sequence"/>
</dbReference>